<dbReference type="EMBL" id="WUQX01000003">
    <property type="protein sequence ID" value="MXP78995.1"/>
    <property type="molecule type" value="Genomic_DNA"/>
</dbReference>
<dbReference type="InterPro" id="IPR036271">
    <property type="entry name" value="Tet_transcr_reg_TetR-rel_C_sf"/>
</dbReference>
<dbReference type="InterPro" id="IPR009057">
    <property type="entry name" value="Homeodomain-like_sf"/>
</dbReference>
<dbReference type="GO" id="GO:0045892">
    <property type="term" value="P:negative regulation of DNA-templated transcription"/>
    <property type="evidence" value="ECO:0007669"/>
    <property type="project" value="UniProtKB-ARBA"/>
</dbReference>
<evidence type="ECO:0000256" key="1">
    <source>
        <dbReference type="ARBA" id="ARBA00023015"/>
    </source>
</evidence>
<evidence type="ECO:0000313" key="7">
    <source>
        <dbReference type="Proteomes" id="UP000460412"/>
    </source>
</evidence>
<evidence type="ECO:0000259" key="5">
    <source>
        <dbReference type="PROSITE" id="PS50977"/>
    </source>
</evidence>
<dbReference type="InterPro" id="IPR050624">
    <property type="entry name" value="HTH-type_Tx_Regulator"/>
</dbReference>
<comment type="caution">
    <text evidence="6">The sequence shown here is derived from an EMBL/GenBank/DDBJ whole genome shotgun (WGS) entry which is preliminary data.</text>
</comment>
<evidence type="ECO:0000256" key="4">
    <source>
        <dbReference type="PROSITE-ProRule" id="PRU00335"/>
    </source>
</evidence>
<dbReference type="FunFam" id="1.10.10.60:FF:000141">
    <property type="entry name" value="TetR family transcriptional regulator"/>
    <property type="match status" value="1"/>
</dbReference>
<geneLocation type="plasmid" evidence="6">
    <name>unnamed</name>
</geneLocation>
<keyword evidence="3" id="KW-0804">Transcription</keyword>
<dbReference type="SUPFAM" id="SSF48498">
    <property type="entry name" value="Tetracyclin repressor-like, C-terminal domain"/>
    <property type="match status" value="1"/>
</dbReference>
<evidence type="ECO:0000256" key="3">
    <source>
        <dbReference type="ARBA" id="ARBA00023163"/>
    </source>
</evidence>
<dbReference type="AlphaFoldDB" id="A0A7X3MMG8"/>
<organism evidence="6 7">
    <name type="scientific">Sporofaciens musculi</name>
    <dbReference type="NCBI Taxonomy" id="2681861"/>
    <lineage>
        <taxon>Bacteria</taxon>
        <taxon>Bacillati</taxon>
        <taxon>Bacillota</taxon>
        <taxon>Clostridia</taxon>
        <taxon>Lachnospirales</taxon>
        <taxon>Lachnospiraceae</taxon>
        <taxon>Sporofaciens</taxon>
    </lineage>
</organism>
<dbReference type="RefSeq" id="WP_016220833.1">
    <property type="nucleotide sequence ID" value="NZ_WUQX01000003.1"/>
</dbReference>
<accession>A0A7X3MMG8</accession>
<dbReference type="Proteomes" id="UP000460412">
    <property type="component" value="Unassembled WGS sequence"/>
</dbReference>
<keyword evidence="7" id="KW-1185">Reference proteome</keyword>
<sequence length="214" mass="24492">MGRRKKEPRGVHRENIASAAAVLFMEKGISQTSMDDIAKAAGYSKATLYVYFESKEEIVSVLVLGSMKKLCAYISSAIQHQESTRSKYDLICKELVRYQEEYPFYFKMTLEKIKFHFESQDFYPEERETFQVGEEINEMIKTVLMSGMEKGDLRADLDIAPVSFSCWGMLSGLIQFTASKADYIKQSMGLSKEQFLQCGFDMIYQSIAGMEVKQ</sequence>
<dbReference type="GO" id="GO:0003677">
    <property type="term" value="F:DNA binding"/>
    <property type="evidence" value="ECO:0007669"/>
    <property type="project" value="UniProtKB-UniRule"/>
</dbReference>
<evidence type="ECO:0000256" key="2">
    <source>
        <dbReference type="ARBA" id="ARBA00023125"/>
    </source>
</evidence>
<protein>
    <submittedName>
        <fullName evidence="6">TetR family transcriptional regulator</fullName>
    </submittedName>
</protein>
<dbReference type="PANTHER" id="PTHR43479:SF11">
    <property type="entry name" value="ACREF_ENVCD OPERON REPRESSOR-RELATED"/>
    <property type="match status" value="1"/>
</dbReference>
<proteinExistence type="predicted"/>
<dbReference type="PRINTS" id="PR00455">
    <property type="entry name" value="HTHTETR"/>
</dbReference>
<dbReference type="PANTHER" id="PTHR43479">
    <property type="entry name" value="ACREF/ENVCD OPERON REPRESSOR-RELATED"/>
    <property type="match status" value="1"/>
</dbReference>
<feature type="domain" description="HTH tetR-type" evidence="5">
    <location>
        <begin position="10"/>
        <end position="70"/>
    </location>
</feature>
<evidence type="ECO:0000313" key="6">
    <source>
        <dbReference type="EMBL" id="MXP78995.1"/>
    </source>
</evidence>
<dbReference type="InterPro" id="IPR001647">
    <property type="entry name" value="HTH_TetR"/>
</dbReference>
<gene>
    <name evidence="6" type="ORF">GN277_27910</name>
</gene>
<dbReference type="Gene3D" id="1.10.357.10">
    <property type="entry name" value="Tetracycline Repressor, domain 2"/>
    <property type="match status" value="1"/>
</dbReference>
<name>A0A7X3MMG8_9FIRM</name>
<dbReference type="Gene3D" id="1.10.10.60">
    <property type="entry name" value="Homeodomain-like"/>
    <property type="match status" value="1"/>
</dbReference>
<dbReference type="Pfam" id="PF00440">
    <property type="entry name" value="TetR_N"/>
    <property type="match status" value="1"/>
</dbReference>
<keyword evidence="1" id="KW-0805">Transcription regulation</keyword>
<keyword evidence="6" id="KW-0614">Plasmid</keyword>
<reference evidence="6 7" key="1">
    <citation type="submission" date="2019-12" db="EMBL/GenBank/DDBJ databases">
        <title>Sporaefaciens musculi gen. nov., sp. nov., a novel bacterium isolated from the caecum of an obese mouse.</title>
        <authorList>
            <person name="Rasmussen T.S."/>
            <person name="Streidl T."/>
            <person name="Hitch T.C.A."/>
            <person name="Wortmann E."/>
            <person name="Deptula P."/>
            <person name="Hansen M."/>
            <person name="Nielsen D.S."/>
            <person name="Clavel T."/>
            <person name="Vogensen F.K."/>
        </authorList>
    </citation>
    <scope>NUCLEOTIDE SEQUENCE [LARGE SCALE GENOMIC DNA]</scope>
    <source>
        <strain evidence="6 7">WCA-9-b2</strain>
        <plasmid evidence="6">unnamed</plasmid>
    </source>
</reference>
<feature type="DNA-binding region" description="H-T-H motif" evidence="4">
    <location>
        <begin position="33"/>
        <end position="52"/>
    </location>
</feature>
<keyword evidence="2 4" id="KW-0238">DNA-binding</keyword>
<dbReference type="PROSITE" id="PS50977">
    <property type="entry name" value="HTH_TETR_2"/>
    <property type="match status" value="1"/>
</dbReference>
<dbReference type="SUPFAM" id="SSF46689">
    <property type="entry name" value="Homeodomain-like"/>
    <property type="match status" value="1"/>
</dbReference>